<dbReference type="Proteomes" id="UP000277766">
    <property type="component" value="Unassembled WGS sequence"/>
</dbReference>
<feature type="chain" id="PRO_5018691024" evidence="1">
    <location>
        <begin position="22"/>
        <end position="134"/>
    </location>
</feature>
<protein>
    <submittedName>
        <fullName evidence="2">Uncharacterized protein</fullName>
    </submittedName>
</protein>
<evidence type="ECO:0000313" key="3">
    <source>
        <dbReference type="Proteomes" id="UP000277766"/>
    </source>
</evidence>
<name>A0A3S0IS92_9DEIO</name>
<dbReference type="RefSeq" id="WP_126351127.1">
    <property type="nucleotide sequence ID" value="NZ_CP086380.1"/>
</dbReference>
<accession>A0A3S0IS92</accession>
<reference evidence="2 3" key="1">
    <citation type="submission" date="2018-12" db="EMBL/GenBank/DDBJ databases">
        <title>Deinococcus radiophilus ATCC 27603 genome sequencing and assembly.</title>
        <authorList>
            <person name="Maclea K.S."/>
            <person name="Maynard C.R."/>
        </authorList>
    </citation>
    <scope>NUCLEOTIDE SEQUENCE [LARGE SCALE GENOMIC DNA]</scope>
    <source>
        <strain evidence="2 3">ATCC 27603</strain>
    </source>
</reference>
<keyword evidence="1" id="KW-0732">Signal</keyword>
<keyword evidence="3" id="KW-1185">Reference proteome</keyword>
<evidence type="ECO:0000256" key="1">
    <source>
        <dbReference type="SAM" id="SignalP"/>
    </source>
</evidence>
<proteinExistence type="predicted"/>
<gene>
    <name evidence="2" type="ORF">EJ104_02280</name>
</gene>
<evidence type="ECO:0000313" key="2">
    <source>
        <dbReference type="EMBL" id="RTR30346.1"/>
    </source>
</evidence>
<dbReference type="EMBL" id="RXPE01000002">
    <property type="protein sequence ID" value="RTR30346.1"/>
    <property type="molecule type" value="Genomic_DNA"/>
</dbReference>
<dbReference type="OrthoDB" id="9850397at2"/>
<feature type="signal peptide" evidence="1">
    <location>
        <begin position="1"/>
        <end position="21"/>
    </location>
</feature>
<sequence>MNPKVWLAALALSSASAGAQAALPRSLTVTPRWEAQISAAALQFTGQPCVGEYTVERTAGRFTAAQFAAAAAETKAFTEDFQTFLPDAEVRFETDQSRLTRFALVNTALPLFSQQERRWDGVYTLNCTLGTGNS</sequence>
<dbReference type="AlphaFoldDB" id="A0A3S0IS92"/>
<comment type="caution">
    <text evidence="2">The sequence shown here is derived from an EMBL/GenBank/DDBJ whole genome shotgun (WGS) entry which is preliminary data.</text>
</comment>
<organism evidence="2 3">
    <name type="scientific">Deinococcus radiophilus</name>
    <dbReference type="NCBI Taxonomy" id="32062"/>
    <lineage>
        <taxon>Bacteria</taxon>
        <taxon>Thermotogati</taxon>
        <taxon>Deinococcota</taxon>
        <taxon>Deinococci</taxon>
        <taxon>Deinococcales</taxon>
        <taxon>Deinococcaceae</taxon>
        <taxon>Deinococcus</taxon>
    </lineage>
</organism>